<name>A0A4U5MGT9_STECR</name>
<gene>
    <name evidence="2" type="ORF">L596_024362</name>
</gene>
<dbReference type="Proteomes" id="UP000298663">
    <property type="component" value="Unassembled WGS sequence"/>
</dbReference>
<proteinExistence type="predicted"/>
<keyword evidence="3" id="KW-1185">Reference proteome</keyword>
<sequence>MLYMKCQLSVLCVLHLFTRFVDPNPRVLFVGINEQLRVVTTFSARGERGFSLRGAPCAQPGMTRQTRTIEIICSVAAVKCFSTMQQVNFLLSFRVLLSIANSWDSRVGSMRCCFGIFRRDVVRPLSPFRSNKNDFFRCKMLKLSYIYLSDCAMFVRLNV</sequence>
<feature type="chain" id="PRO_5020278554" description="Secreted protein" evidence="1">
    <location>
        <begin position="24"/>
        <end position="159"/>
    </location>
</feature>
<dbReference type="EMBL" id="AZBU02000008">
    <property type="protein sequence ID" value="TKR68372.1"/>
    <property type="molecule type" value="Genomic_DNA"/>
</dbReference>
<keyword evidence="1" id="KW-0732">Signal</keyword>
<protein>
    <recommendedName>
        <fullName evidence="4">Secreted protein</fullName>
    </recommendedName>
</protein>
<accession>A0A4U5MGT9</accession>
<reference evidence="2 3" key="1">
    <citation type="journal article" date="2015" name="Genome Biol.">
        <title>Comparative genomics of Steinernema reveals deeply conserved gene regulatory networks.</title>
        <authorList>
            <person name="Dillman A.R."/>
            <person name="Macchietto M."/>
            <person name="Porter C.F."/>
            <person name="Rogers A."/>
            <person name="Williams B."/>
            <person name="Antoshechkin I."/>
            <person name="Lee M.M."/>
            <person name="Goodwin Z."/>
            <person name="Lu X."/>
            <person name="Lewis E.E."/>
            <person name="Goodrich-Blair H."/>
            <person name="Stock S.P."/>
            <person name="Adams B.J."/>
            <person name="Sternberg P.W."/>
            <person name="Mortazavi A."/>
        </authorList>
    </citation>
    <scope>NUCLEOTIDE SEQUENCE [LARGE SCALE GENOMIC DNA]</scope>
    <source>
        <strain evidence="2 3">ALL</strain>
    </source>
</reference>
<reference evidence="2 3" key="2">
    <citation type="journal article" date="2019" name="G3 (Bethesda)">
        <title>Hybrid Assembly of the Genome of the Entomopathogenic Nematode Steinernema carpocapsae Identifies the X-Chromosome.</title>
        <authorList>
            <person name="Serra L."/>
            <person name="Macchietto M."/>
            <person name="Macias-Munoz A."/>
            <person name="McGill C.J."/>
            <person name="Rodriguez I.M."/>
            <person name="Rodriguez B."/>
            <person name="Murad R."/>
            <person name="Mortazavi A."/>
        </authorList>
    </citation>
    <scope>NUCLEOTIDE SEQUENCE [LARGE SCALE GENOMIC DNA]</scope>
    <source>
        <strain evidence="2 3">ALL</strain>
    </source>
</reference>
<evidence type="ECO:0000313" key="2">
    <source>
        <dbReference type="EMBL" id="TKR68372.1"/>
    </source>
</evidence>
<comment type="caution">
    <text evidence="2">The sequence shown here is derived from an EMBL/GenBank/DDBJ whole genome shotgun (WGS) entry which is preliminary data.</text>
</comment>
<organism evidence="2 3">
    <name type="scientific">Steinernema carpocapsae</name>
    <name type="common">Entomopathogenic nematode</name>
    <dbReference type="NCBI Taxonomy" id="34508"/>
    <lineage>
        <taxon>Eukaryota</taxon>
        <taxon>Metazoa</taxon>
        <taxon>Ecdysozoa</taxon>
        <taxon>Nematoda</taxon>
        <taxon>Chromadorea</taxon>
        <taxon>Rhabditida</taxon>
        <taxon>Tylenchina</taxon>
        <taxon>Panagrolaimomorpha</taxon>
        <taxon>Strongyloidoidea</taxon>
        <taxon>Steinernematidae</taxon>
        <taxon>Steinernema</taxon>
    </lineage>
</organism>
<feature type="signal peptide" evidence="1">
    <location>
        <begin position="1"/>
        <end position="23"/>
    </location>
</feature>
<evidence type="ECO:0000256" key="1">
    <source>
        <dbReference type="SAM" id="SignalP"/>
    </source>
</evidence>
<evidence type="ECO:0008006" key="4">
    <source>
        <dbReference type="Google" id="ProtNLM"/>
    </source>
</evidence>
<evidence type="ECO:0000313" key="3">
    <source>
        <dbReference type="Proteomes" id="UP000298663"/>
    </source>
</evidence>
<dbReference type="AlphaFoldDB" id="A0A4U5MGT9"/>